<evidence type="ECO:0000256" key="5">
    <source>
        <dbReference type="ARBA" id="ARBA00022679"/>
    </source>
</evidence>
<dbReference type="InterPro" id="IPR013783">
    <property type="entry name" value="Ig-like_fold"/>
</dbReference>
<feature type="domain" description="Glycosyl transferase family 51" evidence="19">
    <location>
        <begin position="96"/>
        <end position="282"/>
    </location>
</feature>
<keyword evidence="10 17" id="KW-1133">Transmembrane helix</keyword>
<keyword evidence="9" id="KW-0573">Peptidoglycan synthesis</keyword>
<evidence type="ECO:0000256" key="1">
    <source>
        <dbReference type="ARBA" id="ARBA00022475"/>
    </source>
</evidence>
<keyword evidence="21" id="KW-1185">Reference proteome</keyword>
<evidence type="ECO:0000256" key="3">
    <source>
        <dbReference type="ARBA" id="ARBA00022670"/>
    </source>
</evidence>
<evidence type="ECO:0000256" key="11">
    <source>
        <dbReference type="ARBA" id="ARBA00023136"/>
    </source>
</evidence>
<keyword evidence="8" id="KW-0133">Cell shape</keyword>
<gene>
    <name evidence="20" type="ORF">J2Z40_001993</name>
</gene>
<evidence type="ECO:0000256" key="15">
    <source>
        <dbReference type="ARBA" id="ARBA00049902"/>
    </source>
</evidence>
<evidence type="ECO:0000313" key="20">
    <source>
        <dbReference type="EMBL" id="MBP2241430.1"/>
    </source>
</evidence>
<evidence type="ECO:0000256" key="12">
    <source>
        <dbReference type="ARBA" id="ARBA00023268"/>
    </source>
</evidence>
<evidence type="ECO:0000256" key="14">
    <source>
        <dbReference type="ARBA" id="ARBA00034000"/>
    </source>
</evidence>
<dbReference type="Gene3D" id="3.90.1310.40">
    <property type="match status" value="1"/>
</dbReference>
<dbReference type="SUPFAM" id="SSF56601">
    <property type="entry name" value="beta-lactamase/transpeptidase-like"/>
    <property type="match status" value="1"/>
</dbReference>
<comment type="caution">
    <text evidence="20">The sequence shown here is derived from an EMBL/GenBank/DDBJ whole genome shotgun (WGS) entry which is preliminary data.</text>
</comment>
<dbReference type="PANTHER" id="PTHR32282:SF32">
    <property type="entry name" value="PENICILLIN-BINDING PROTEIN 2A"/>
    <property type="match status" value="1"/>
</dbReference>
<dbReference type="RefSeq" id="WP_066396829.1">
    <property type="nucleotide sequence ID" value="NZ_JAGIKZ010000009.1"/>
</dbReference>
<feature type="transmembrane region" description="Helical" evidence="17">
    <location>
        <begin position="37"/>
        <end position="61"/>
    </location>
</feature>
<name>A0ABS4REU8_9BACI</name>
<keyword evidence="12" id="KW-0511">Multifunctional enzyme</keyword>
<keyword evidence="5" id="KW-0808">Transferase</keyword>
<evidence type="ECO:0000256" key="2">
    <source>
        <dbReference type="ARBA" id="ARBA00022645"/>
    </source>
</evidence>
<dbReference type="SUPFAM" id="SSF53955">
    <property type="entry name" value="Lysozyme-like"/>
    <property type="match status" value="1"/>
</dbReference>
<evidence type="ECO:0000259" key="19">
    <source>
        <dbReference type="Pfam" id="PF00912"/>
    </source>
</evidence>
<evidence type="ECO:0000256" key="8">
    <source>
        <dbReference type="ARBA" id="ARBA00022960"/>
    </source>
</evidence>
<evidence type="ECO:0000256" key="7">
    <source>
        <dbReference type="ARBA" id="ARBA00022801"/>
    </source>
</evidence>
<organism evidence="20 21">
    <name type="scientific">Cytobacillus eiseniae</name>
    <dbReference type="NCBI Taxonomy" id="762947"/>
    <lineage>
        <taxon>Bacteria</taxon>
        <taxon>Bacillati</taxon>
        <taxon>Bacillota</taxon>
        <taxon>Bacilli</taxon>
        <taxon>Bacillales</taxon>
        <taxon>Bacillaceae</taxon>
        <taxon>Cytobacillus</taxon>
    </lineage>
</organism>
<feature type="region of interest" description="Disordered" evidence="16">
    <location>
        <begin position="908"/>
        <end position="969"/>
    </location>
</feature>
<dbReference type="InterPro" id="IPR050396">
    <property type="entry name" value="Glycosyltr_51/Transpeptidase"/>
</dbReference>
<proteinExistence type="predicted"/>
<keyword evidence="7" id="KW-0378">Hydrolase</keyword>
<dbReference type="Gene3D" id="2.60.40.10">
    <property type="entry name" value="Immunoglobulins"/>
    <property type="match status" value="1"/>
</dbReference>
<feature type="domain" description="Penicillin-binding protein transpeptidase" evidence="18">
    <location>
        <begin position="419"/>
        <end position="664"/>
    </location>
</feature>
<evidence type="ECO:0000313" key="21">
    <source>
        <dbReference type="Proteomes" id="UP001519293"/>
    </source>
</evidence>
<dbReference type="InterPro" id="IPR001460">
    <property type="entry name" value="PCN-bd_Tpept"/>
</dbReference>
<protein>
    <submittedName>
        <fullName evidence="20">Penicillin-binding protein</fullName>
    </submittedName>
</protein>
<evidence type="ECO:0000256" key="16">
    <source>
        <dbReference type="SAM" id="MobiDB-lite"/>
    </source>
</evidence>
<dbReference type="Gene3D" id="3.40.710.10">
    <property type="entry name" value="DD-peptidase/beta-lactamase superfamily"/>
    <property type="match status" value="1"/>
</dbReference>
<keyword evidence="4" id="KW-0328">Glycosyltransferase</keyword>
<evidence type="ECO:0000256" key="17">
    <source>
        <dbReference type="SAM" id="Phobius"/>
    </source>
</evidence>
<comment type="catalytic activity">
    <reaction evidence="14">
        <text>Preferential cleavage: (Ac)2-L-Lys-D-Ala-|-D-Ala. Also transpeptidation of peptidyl-alanyl moieties that are N-acyl substituents of D-alanine.</text>
        <dbReference type="EC" id="3.4.16.4"/>
    </reaction>
</comment>
<feature type="compositionally biased region" description="Low complexity" evidence="16">
    <location>
        <begin position="944"/>
        <end position="953"/>
    </location>
</feature>
<dbReference type="PANTHER" id="PTHR32282">
    <property type="entry name" value="BINDING PROTEIN TRANSPEPTIDASE, PUTATIVE-RELATED"/>
    <property type="match status" value="1"/>
</dbReference>
<evidence type="ECO:0000256" key="13">
    <source>
        <dbReference type="ARBA" id="ARBA00023316"/>
    </source>
</evidence>
<evidence type="ECO:0000256" key="4">
    <source>
        <dbReference type="ARBA" id="ARBA00022676"/>
    </source>
</evidence>
<dbReference type="InterPro" id="IPR023346">
    <property type="entry name" value="Lysozyme-like_dom_sf"/>
</dbReference>
<dbReference type="EMBL" id="JAGIKZ010000009">
    <property type="protein sequence ID" value="MBP2241430.1"/>
    <property type="molecule type" value="Genomic_DNA"/>
</dbReference>
<comment type="catalytic activity">
    <reaction evidence="15">
        <text>[GlcNAc-(1-&gt;4)-Mur2Ac(oyl-L-Ala-gamma-D-Glu-L-Lys-D-Ala-D-Ala)](n)-di-trans,octa-cis-undecaprenyl diphosphate + beta-D-GlcNAc-(1-&gt;4)-Mur2Ac(oyl-L-Ala-gamma-D-Glu-L-Lys-D-Ala-D-Ala)-di-trans,octa-cis-undecaprenyl diphosphate = [GlcNAc-(1-&gt;4)-Mur2Ac(oyl-L-Ala-gamma-D-Glu-L-Lys-D-Ala-D-Ala)](n+1)-di-trans,octa-cis-undecaprenyl diphosphate + di-trans,octa-cis-undecaprenyl diphosphate + H(+)</text>
        <dbReference type="Rhea" id="RHEA:23708"/>
        <dbReference type="Rhea" id="RHEA-COMP:9602"/>
        <dbReference type="Rhea" id="RHEA-COMP:9603"/>
        <dbReference type="ChEBI" id="CHEBI:15378"/>
        <dbReference type="ChEBI" id="CHEBI:58405"/>
        <dbReference type="ChEBI" id="CHEBI:60033"/>
        <dbReference type="ChEBI" id="CHEBI:78435"/>
        <dbReference type="EC" id="2.4.99.28"/>
    </reaction>
</comment>
<dbReference type="Gene3D" id="1.10.3810.10">
    <property type="entry name" value="Biosynthetic peptidoglycan transglycosylase-like"/>
    <property type="match status" value="1"/>
</dbReference>
<dbReference type="Pfam" id="PF00912">
    <property type="entry name" value="Transgly"/>
    <property type="match status" value="1"/>
</dbReference>
<dbReference type="Proteomes" id="UP001519293">
    <property type="component" value="Unassembled WGS sequence"/>
</dbReference>
<dbReference type="Pfam" id="PF00905">
    <property type="entry name" value="Transpeptidase"/>
    <property type="match status" value="1"/>
</dbReference>
<evidence type="ECO:0000256" key="10">
    <source>
        <dbReference type="ARBA" id="ARBA00022989"/>
    </source>
</evidence>
<evidence type="ECO:0000256" key="6">
    <source>
        <dbReference type="ARBA" id="ARBA00022692"/>
    </source>
</evidence>
<sequence length="969" mass="107049">MKENQNLIDKLKSSLRLFTNKKTKKGASITLQVTWNLALLFIILIVLGGSFAGGVGAGYFASLVKEEKIRPYESMKKDIYNYEETSELYFADNVYLGKLRTDLEREEVKLEDVSDYIINAVIATEDEYFYEHDGVVPKAIMRAIFQEVTNSSVQTGGSTLTQQLIKNQLLTNEVSFERKAKEILLALRLEKFFDKKEILEAYLNVSTFGRNSSGRNIAGVQAAAKGIFGVSAKDLNLPQAAFIAGLPQSPFGYTPYTQKGELKSTEGIEPGLSRMQTVLKRMFDDGRIDQKQYDEAIAYDITKDFIPRVESTVETYPYLTFEIEKRAVEVMSLQLAKNDGYDEQDLKDDNELQNEYTILADRNLRQNGYQIHTTINKNIYDAMQDAKDSYEYYGSDKVEMVEDPETGEMKEVIEPVQLGAILIENSTGKILSFVGGRDYEIEQLNHATYAKRPNGSTMKPLVVYAPAMELGVLAPGSVIPDVPVYLNPAKPDVPYPTNYDKRYSGLVSARHALKMSYNVPAMLTYKMIMNERPAQYLEKMGFTSVIESDYANPSLSLGGITNGVTVEENVNAFGTFANGGNFVDSYLIDKIVDSSGNIVYQHESVPVEVFSPQTAFLTIDMMRDVINSGTGNSLKSRLKFSSDWAGKTGTGQDLKDTWFVAVNPNVSFGIWTGYDTPKPLELRYKGIHHSPRTILLWAHLMNAAYDVAPEVVDPEEQFKMPGGIVRRSYCAASGLLPTEACSNAGLVESDWFNAKFVPTGSDNSFANGKYVQIGDNRYLALDSTPDEFTSSGVLLSPTLFETKYGIPIKDPTALIPNLERWGNLLVAESKLEENGKTPATISISGSHSTMTWGKHPEGDVIGYRIYEKTENGAKKIGIVSAGGTLSYTVPNGEFYVTAVDIAGKESAPSNIYKVGSPPEKEVEDNVPPETEKPKDPPGDGGNTNPGNENSNGNDQGNDTEQPPADGNND</sequence>
<dbReference type="InterPro" id="IPR036950">
    <property type="entry name" value="PBP_transglycosylase"/>
</dbReference>
<dbReference type="InterPro" id="IPR012338">
    <property type="entry name" value="Beta-lactam/transpept-like"/>
</dbReference>
<dbReference type="InterPro" id="IPR001264">
    <property type="entry name" value="Glyco_trans_51"/>
</dbReference>
<keyword evidence="3" id="KW-0645">Protease</keyword>
<keyword evidence="6 17" id="KW-0812">Transmembrane</keyword>
<keyword evidence="1" id="KW-1003">Cell membrane</keyword>
<evidence type="ECO:0000256" key="9">
    <source>
        <dbReference type="ARBA" id="ARBA00022984"/>
    </source>
</evidence>
<reference evidence="20 21" key="1">
    <citation type="submission" date="2021-03" db="EMBL/GenBank/DDBJ databases">
        <title>Genomic Encyclopedia of Type Strains, Phase IV (KMG-IV): sequencing the most valuable type-strain genomes for metagenomic binning, comparative biology and taxonomic classification.</title>
        <authorList>
            <person name="Goeker M."/>
        </authorList>
    </citation>
    <scope>NUCLEOTIDE SEQUENCE [LARGE SCALE GENOMIC DNA]</scope>
    <source>
        <strain evidence="20 21">DSM 26675</strain>
    </source>
</reference>
<keyword evidence="2" id="KW-0121">Carboxypeptidase</keyword>
<evidence type="ECO:0000259" key="18">
    <source>
        <dbReference type="Pfam" id="PF00905"/>
    </source>
</evidence>
<keyword evidence="13" id="KW-0961">Cell wall biogenesis/degradation</keyword>
<accession>A0ABS4REU8</accession>
<keyword evidence="11 17" id="KW-0472">Membrane</keyword>